<protein>
    <submittedName>
        <fullName evidence="4">Hypothetical_protein</fullName>
    </submittedName>
</protein>
<dbReference type="AlphaFoldDB" id="A0AA86R155"/>
<proteinExistence type="predicted"/>
<comment type="caution">
    <text evidence="3">The sequence shown here is derived from an EMBL/GenBank/DDBJ whole genome shotgun (WGS) entry which is preliminary data.</text>
</comment>
<evidence type="ECO:0000313" key="6">
    <source>
        <dbReference type="Proteomes" id="UP001642409"/>
    </source>
</evidence>
<accession>A0AA86R155</accession>
<organism evidence="3">
    <name type="scientific">Hexamita inflata</name>
    <dbReference type="NCBI Taxonomy" id="28002"/>
    <lineage>
        <taxon>Eukaryota</taxon>
        <taxon>Metamonada</taxon>
        <taxon>Diplomonadida</taxon>
        <taxon>Hexamitidae</taxon>
        <taxon>Hexamitinae</taxon>
        <taxon>Hexamita</taxon>
    </lineage>
</organism>
<gene>
    <name evidence="2" type="ORF">HINF_LOCUS15928</name>
    <name evidence="3" type="ORF">HINF_LOCUS51533</name>
    <name evidence="4" type="ORF">HINF_LOCUS57907</name>
    <name evidence="5" type="ORF">HINF_LOCUS75944</name>
</gene>
<sequence length="281" mass="33330">MPPVQLTGQQQFEIIQQMSAYLEQTSNIALVKHFFTLSEAGRRRVLQFASSKLNLPLQLVTKWFVKQFSQCAFNQLEPYKIQILQLIISTIPYYTSKCSLTTFVRDSLIDFQDANELHPGKFYDYVYQMCGKFSKSKNQMAMLQIELDLMISQQKKKDQLIQQRKQLSEQILHYKQRPSIDSIRCEDEQQFDQFDVFDQFDQLNQFDPPNQFENHFNQSFNKFNNQLNTNSISNTHQQTKFNELFDRELKTKQNGNVQTERTYFEAYQELGGLMDDLFYSL</sequence>
<evidence type="ECO:0000256" key="1">
    <source>
        <dbReference type="SAM" id="Coils"/>
    </source>
</evidence>
<name>A0AA86R155_9EUKA</name>
<evidence type="ECO:0000313" key="2">
    <source>
        <dbReference type="EMBL" id="CAI9928283.1"/>
    </source>
</evidence>
<reference evidence="3" key="1">
    <citation type="submission" date="2023-06" db="EMBL/GenBank/DDBJ databases">
        <authorList>
            <person name="Kurt Z."/>
        </authorList>
    </citation>
    <scope>NUCLEOTIDE SEQUENCE</scope>
</reference>
<feature type="coiled-coil region" evidence="1">
    <location>
        <begin position="150"/>
        <end position="177"/>
    </location>
</feature>
<evidence type="ECO:0000313" key="3">
    <source>
        <dbReference type="EMBL" id="CAI9963888.1"/>
    </source>
</evidence>
<dbReference type="Proteomes" id="UP001642409">
    <property type="component" value="Unassembled WGS sequence"/>
</dbReference>
<dbReference type="EMBL" id="CAXDID020000322">
    <property type="protein sequence ID" value="CAL6076890.1"/>
    <property type="molecule type" value="Genomic_DNA"/>
</dbReference>
<evidence type="ECO:0000313" key="5">
    <source>
        <dbReference type="EMBL" id="CAL6110491.1"/>
    </source>
</evidence>
<dbReference type="EMBL" id="CATOUU010000971">
    <property type="protein sequence ID" value="CAI9963888.1"/>
    <property type="molecule type" value="Genomic_DNA"/>
</dbReference>
<dbReference type="EMBL" id="CATOUU010000390">
    <property type="protein sequence ID" value="CAI9928283.1"/>
    <property type="molecule type" value="Genomic_DNA"/>
</dbReference>
<reference evidence="4 6" key="2">
    <citation type="submission" date="2024-07" db="EMBL/GenBank/DDBJ databases">
        <authorList>
            <person name="Akdeniz Z."/>
        </authorList>
    </citation>
    <scope>NUCLEOTIDE SEQUENCE [LARGE SCALE GENOMIC DNA]</scope>
</reference>
<dbReference type="EMBL" id="CAXDID020000690">
    <property type="protein sequence ID" value="CAL6110491.1"/>
    <property type="molecule type" value="Genomic_DNA"/>
</dbReference>
<keyword evidence="1" id="KW-0175">Coiled coil</keyword>
<keyword evidence="6" id="KW-1185">Reference proteome</keyword>
<evidence type="ECO:0000313" key="4">
    <source>
        <dbReference type="EMBL" id="CAL6076890.1"/>
    </source>
</evidence>